<organism evidence="1 2">
    <name type="scientific">Lacihabitans soyangensis</name>
    <dbReference type="NCBI Taxonomy" id="869394"/>
    <lineage>
        <taxon>Bacteria</taxon>
        <taxon>Pseudomonadati</taxon>
        <taxon>Bacteroidota</taxon>
        <taxon>Cytophagia</taxon>
        <taxon>Cytophagales</taxon>
        <taxon>Leadbetterellaceae</taxon>
        <taxon>Lacihabitans</taxon>
    </lineage>
</organism>
<dbReference type="EMBL" id="RJUF01000041">
    <property type="protein sequence ID" value="MCP9763817.1"/>
    <property type="molecule type" value="Genomic_DNA"/>
</dbReference>
<name>A0AAE3H2M2_9BACT</name>
<dbReference type="AlphaFoldDB" id="A0AAE3H2M2"/>
<dbReference type="RefSeq" id="WP_255037584.1">
    <property type="nucleotide sequence ID" value="NZ_RJUF01000041.1"/>
</dbReference>
<reference evidence="1 2" key="1">
    <citation type="submission" date="2018-11" db="EMBL/GenBank/DDBJ databases">
        <title>Novel bacteria species description.</title>
        <authorList>
            <person name="Han J.-H."/>
        </authorList>
    </citation>
    <scope>NUCLEOTIDE SEQUENCE [LARGE SCALE GENOMIC DNA]</scope>
    <source>
        <strain evidence="1 2">KCTC23259</strain>
    </source>
</reference>
<sequence>MDNSKVDLTTQPTLNKGGVSGSFTVSKYRKIPIVIMKWNDGFKGWRAEIADSYENYKPLKYDDINFEDLGFHFRHDIETHPNDDLVFSTRKDAVQCAKYCNEKYLGGKAKIWFIS</sequence>
<dbReference type="Proteomes" id="UP001204144">
    <property type="component" value="Unassembled WGS sequence"/>
</dbReference>
<comment type="caution">
    <text evidence="1">The sequence shown here is derived from an EMBL/GenBank/DDBJ whole genome shotgun (WGS) entry which is preliminary data.</text>
</comment>
<gene>
    <name evidence="1" type="ORF">EGI31_12715</name>
</gene>
<protein>
    <submittedName>
        <fullName evidence="1">Uncharacterized protein</fullName>
    </submittedName>
</protein>
<evidence type="ECO:0000313" key="1">
    <source>
        <dbReference type="EMBL" id="MCP9763817.1"/>
    </source>
</evidence>
<proteinExistence type="predicted"/>
<accession>A0AAE3H2M2</accession>
<keyword evidence="2" id="KW-1185">Reference proteome</keyword>
<evidence type="ECO:0000313" key="2">
    <source>
        <dbReference type="Proteomes" id="UP001204144"/>
    </source>
</evidence>